<comment type="caution">
    <text evidence="15">The sequence shown here is derived from an EMBL/GenBank/DDBJ whole genome shotgun (WGS) entry which is preliminary data.</text>
</comment>
<evidence type="ECO:0000256" key="9">
    <source>
        <dbReference type="ARBA" id="ARBA00023125"/>
    </source>
</evidence>
<dbReference type="PANTHER" id="PTHR32472:SF10">
    <property type="entry name" value="DNA REPAIR PROTEIN RADA-LIKE PROTEIN"/>
    <property type="match status" value="1"/>
</dbReference>
<evidence type="ECO:0000256" key="12">
    <source>
        <dbReference type="NCBIfam" id="TIGR00416"/>
    </source>
</evidence>
<evidence type="ECO:0000256" key="2">
    <source>
        <dbReference type="ARBA" id="ARBA00022741"/>
    </source>
</evidence>
<keyword evidence="1 11" id="KW-0479">Metal-binding</keyword>
<dbReference type="PRINTS" id="PR01874">
    <property type="entry name" value="DNAREPAIRADA"/>
</dbReference>
<dbReference type="Gene3D" id="3.30.230.10">
    <property type="match status" value="1"/>
</dbReference>
<keyword evidence="7 11" id="KW-0067">ATP-binding</keyword>
<evidence type="ECO:0000256" key="3">
    <source>
        <dbReference type="ARBA" id="ARBA00022763"/>
    </source>
</evidence>
<comment type="domain">
    <text evidence="11">The middle region has homology to RecA with ATPase motifs including the RadA KNRFG motif, while the C-terminus is homologous to Lon protease.</text>
</comment>
<dbReference type="GO" id="GO:0008270">
    <property type="term" value="F:zinc ion binding"/>
    <property type="evidence" value="ECO:0007669"/>
    <property type="project" value="UniProtKB-KW"/>
</dbReference>
<dbReference type="EMBL" id="MEUJ01000003">
    <property type="protein sequence ID" value="OGC40632.1"/>
    <property type="molecule type" value="Genomic_DNA"/>
</dbReference>
<dbReference type="Pfam" id="PF13541">
    <property type="entry name" value="ChlI"/>
    <property type="match status" value="1"/>
</dbReference>
<dbReference type="NCBIfam" id="TIGR00416">
    <property type="entry name" value="sms"/>
    <property type="match status" value="1"/>
</dbReference>
<proteinExistence type="inferred from homology"/>
<feature type="domain" description="RecA family profile 1" evidence="14">
    <location>
        <begin position="75"/>
        <end position="221"/>
    </location>
</feature>
<name>A0A1F4U6V1_UNCSA</name>
<keyword evidence="6 13" id="KW-0862">Zinc</keyword>
<evidence type="ECO:0000256" key="4">
    <source>
        <dbReference type="ARBA" id="ARBA00022771"/>
    </source>
</evidence>
<keyword evidence="3 11" id="KW-0227">DNA damage</keyword>
<comment type="similarity">
    <text evidence="11 13">Belongs to the RecA family. RadA subfamily.</text>
</comment>
<dbReference type="HAMAP" id="MF_01498">
    <property type="entry name" value="RadA_bact"/>
    <property type="match status" value="1"/>
</dbReference>
<dbReference type="PROSITE" id="PS50162">
    <property type="entry name" value="RECA_2"/>
    <property type="match status" value="1"/>
</dbReference>
<dbReference type="InterPro" id="IPR004504">
    <property type="entry name" value="DNA_repair_RadA"/>
</dbReference>
<dbReference type="SMART" id="SM00382">
    <property type="entry name" value="AAA"/>
    <property type="match status" value="1"/>
</dbReference>
<feature type="region of interest" description="Lon-protease-like" evidence="11">
    <location>
        <begin position="357"/>
        <end position="460"/>
    </location>
</feature>
<evidence type="ECO:0000256" key="11">
    <source>
        <dbReference type="HAMAP-Rule" id="MF_01498"/>
    </source>
</evidence>
<evidence type="ECO:0000256" key="1">
    <source>
        <dbReference type="ARBA" id="ARBA00022723"/>
    </source>
</evidence>
<evidence type="ECO:0000313" key="15">
    <source>
        <dbReference type="EMBL" id="OGC40632.1"/>
    </source>
</evidence>
<feature type="binding site" evidence="11">
    <location>
        <begin position="104"/>
        <end position="111"/>
    </location>
    <ligand>
        <name>ATP</name>
        <dbReference type="ChEBI" id="CHEBI:30616"/>
    </ligand>
</feature>
<protein>
    <recommendedName>
        <fullName evidence="11 12">DNA repair protein RadA</fullName>
    </recommendedName>
</protein>
<dbReference type="InterPro" id="IPR020588">
    <property type="entry name" value="RecA_ATP-bd"/>
</dbReference>
<keyword evidence="9 11" id="KW-0238">DNA-binding</keyword>
<dbReference type="SUPFAM" id="SSF54211">
    <property type="entry name" value="Ribosomal protein S5 domain 2-like"/>
    <property type="match status" value="1"/>
</dbReference>
<gene>
    <name evidence="11" type="primary">radA</name>
    <name evidence="15" type="ORF">A2438_06430</name>
</gene>
<dbReference type="Pfam" id="PF18073">
    <property type="entry name" value="Zn_ribbon_LapB"/>
    <property type="match status" value="1"/>
</dbReference>
<evidence type="ECO:0000256" key="10">
    <source>
        <dbReference type="ARBA" id="ARBA00023204"/>
    </source>
</evidence>
<comment type="function">
    <text evidence="11">Plays a role in repairing double-strand DNA breaks, probably involving stabilizing or processing branched DNA or blocked replication forks.</text>
</comment>
<keyword evidence="4 13" id="KW-0863">Zinc-finger</keyword>
<evidence type="ECO:0000259" key="14">
    <source>
        <dbReference type="PROSITE" id="PS50162"/>
    </source>
</evidence>
<keyword evidence="8 11" id="KW-0346">Stress response</keyword>
<dbReference type="InterPro" id="IPR003593">
    <property type="entry name" value="AAA+_ATPase"/>
</dbReference>
<evidence type="ECO:0000313" key="16">
    <source>
        <dbReference type="Proteomes" id="UP000179242"/>
    </source>
</evidence>
<dbReference type="GO" id="GO:0000725">
    <property type="term" value="P:recombinational repair"/>
    <property type="evidence" value="ECO:0007669"/>
    <property type="project" value="UniProtKB-UniRule"/>
</dbReference>
<dbReference type="GO" id="GO:0005829">
    <property type="term" value="C:cytosol"/>
    <property type="evidence" value="ECO:0007669"/>
    <property type="project" value="TreeGrafter"/>
</dbReference>
<dbReference type="SUPFAM" id="SSF52540">
    <property type="entry name" value="P-loop containing nucleoside triphosphate hydrolases"/>
    <property type="match status" value="1"/>
</dbReference>
<comment type="function">
    <text evidence="13">DNA-dependent ATPase involved in processing of recombination intermediates, plays a role in repairing DNA breaks. Stimulates the branch migration of RecA-mediated strand transfer reactions, allowing the 3' invading strand to extend heteroduplex DNA faster. Binds ssDNA in the presence of ADP but not other nucleotides, has ATPase activity that is stimulated by ssDNA and various branched DNA structures, but inhibited by SSB. Does not have RecA's homology-searching function.</text>
</comment>
<evidence type="ECO:0000256" key="5">
    <source>
        <dbReference type="ARBA" id="ARBA00022801"/>
    </source>
</evidence>
<dbReference type="Proteomes" id="UP000179242">
    <property type="component" value="Unassembled WGS sequence"/>
</dbReference>
<dbReference type="GO" id="GO:0005524">
    <property type="term" value="F:ATP binding"/>
    <property type="evidence" value="ECO:0007669"/>
    <property type="project" value="UniProtKB-UniRule"/>
</dbReference>
<dbReference type="GO" id="GO:0140664">
    <property type="term" value="F:ATP-dependent DNA damage sensor activity"/>
    <property type="evidence" value="ECO:0007669"/>
    <property type="project" value="InterPro"/>
</dbReference>
<dbReference type="FunFam" id="3.40.50.300:FF:000050">
    <property type="entry name" value="DNA repair protein RadA"/>
    <property type="match status" value="1"/>
</dbReference>
<sequence>MPGLPKVKSETVFVCGSCGQDFPKWAGQCGSCGEWNTLSEEQIRSTKSETLNKSKTLNSNVQNKPINIKDIKFDAEDRIKTGLDELDRVLGGGIVPGSVVLVGGDPGIGKSTLMLQLANLIKAPVLYVSGEESAKQVRMRAERLKALSPNIKFFPETNIAAIEEAMVDLKPTITIIDSIQTIYREDLTSAAGSVSQVRESGAYLVQLAKSLHIATFVVGHVTKEGNLAGPRILEHMVDTVLYFEGERHRQFRILRGVKNRFGSVHEVGIFEMKKEGLVPVLNPSEVFLSERPVGQPGSVVTAVIEGSRPLLLEIQALVSFTKMAVPRRTTVGLDYNRVSMVAAILENRLNMKLSSEDIYVNVAGGVSIDEPAADLAVAVAIASSYKKKIVPPDTLFVGEVGLTSEVRAVSQIEARVQEAEKLGFKKIIIPKGNAVQVKSSNIRIDTVSNIKDALYAIISA</sequence>
<dbReference type="GO" id="GO:0016787">
    <property type="term" value="F:hydrolase activity"/>
    <property type="evidence" value="ECO:0007669"/>
    <property type="project" value="UniProtKB-KW"/>
</dbReference>
<dbReference type="Gene3D" id="3.40.50.300">
    <property type="entry name" value="P-loop containing nucleotide triphosphate hydrolases"/>
    <property type="match status" value="1"/>
</dbReference>
<dbReference type="InterPro" id="IPR041166">
    <property type="entry name" value="Rubredoxin_2"/>
</dbReference>
<dbReference type="CDD" id="cd01121">
    <property type="entry name" value="RadA_SMS_N"/>
    <property type="match status" value="1"/>
</dbReference>
<organism evidence="15 16">
    <name type="scientific">candidate division WOR-1 bacterium RIFOXYC2_FULL_46_14</name>
    <dbReference type="NCBI Taxonomy" id="1802587"/>
    <lineage>
        <taxon>Bacteria</taxon>
        <taxon>Bacillati</taxon>
        <taxon>Saganbacteria</taxon>
    </lineage>
</organism>
<evidence type="ECO:0000256" key="7">
    <source>
        <dbReference type="ARBA" id="ARBA00022840"/>
    </source>
</evidence>
<evidence type="ECO:0000256" key="13">
    <source>
        <dbReference type="RuleBase" id="RU003555"/>
    </source>
</evidence>
<dbReference type="InterPro" id="IPR020568">
    <property type="entry name" value="Ribosomal_Su5_D2-typ_SF"/>
</dbReference>
<dbReference type="Pfam" id="PF13481">
    <property type="entry name" value="AAA_25"/>
    <property type="match status" value="1"/>
</dbReference>
<reference evidence="15 16" key="1">
    <citation type="journal article" date="2016" name="Nat. Commun.">
        <title>Thousands of microbial genomes shed light on interconnected biogeochemical processes in an aquifer system.</title>
        <authorList>
            <person name="Anantharaman K."/>
            <person name="Brown C.T."/>
            <person name="Hug L.A."/>
            <person name="Sharon I."/>
            <person name="Castelle C.J."/>
            <person name="Probst A.J."/>
            <person name="Thomas B.C."/>
            <person name="Singh A."/>
            <person name="Wilkins M.J."/>
            <person name="Karaoz U."/>
            <person name="Brodie E.L."/>
            <person name="Williams K.H."/>
            <person name="Hubbard S.S."/>
            <person name="Banfield J.F."/>
        </authorList>
    </citation>
    <scope>NUCLEOTIDE SEQUENCE [LARGE SCALE GENOMIC DNA]</scope>
</reference>
<dbReference type="InterPro" id="IPR027417">
    <property type="entry name" value="P-loop_NTPase"/>
</dbReference>
<feature type="short sequence motif" description="RadA KNRFG motif" evidence="11">
    <location>
        <begin position="258"/>
        <end position="262"/>
    </location>
</feature>
<dbReference type="GO" id="GO:0003684">
    <property type="term" value="F:damaged DNA binding"/>
    <property type="evidence" value="ECO:0007669"/>
    <property type="project" value="InterPro"/>
</dbReference>
<evidence type="ECO:0000256" key="6">
    <source>
        <dbReference type="ARBA" id="ARBA00022833"/>
    </source>
</evidence>
<keyword evidence="10 11" id="KW-0234">DNA repair</keyword>
<dbReference type="InterPro" id="IPR014721">
    <property type="entry name" value="Ribsml_uS5_D2-typ_fold_subgr"/>
</dbReference>
<dbReference type="PANTHER" id="PTHR32472">
    <property type="entry name" value="DNA REPAIR PROTEIN RADA"/>
    <property type="match status" value="1"/>
</dbReference>
<keyword evidence="2 11" id="KW-0547">Nucleotide-binding</keyword>
<keyword evidence="5" id="KW-0378">Hydrolase</keyword>
<dbReference type="AlphaFoldDB" id="A0A1F4U6V1"/>
<accession>A0A1F4U6V1</accession>
<evidence type="ECO:0000256" key="8">
    <source>
        <dbReference type="ARBA" id="ARBA00023016"/>
    </source>
</evidence>